<protein>
    <submittedName>
        <fullName evidence="4">Uncharacterized protein</fullName>
    </submittedName>
</protein>
<sequence>MTTPVGCGGDGCDSREPWPLHHIRHRGVFCRLCTSCVLKYHPGSFCCGCFEVLDVSPPPEHPLVHCSKCPSASHVSCLRDPALAPQFVCPICDNPGGFSYFPVGSAGGEDGRRRVDLAAATVLLAAARVAAASMTRAAVAARVDAERKAREAALARKRAREMLERVFSLSKKVRLEKKVESGVAMVSGVLEAVEQKKKMPKPSEQRRGHSRDAEKWRRFQEPIPMVQRPVVGNGDSDKLKGSNVAASVPKNDTVDMKDKVGGLANPLHHQAKVEEKDTILGSQFVSIKEERGLMKDENVGTRIPQSTQDVPVSRNNTRAILTGSTNTASLHS</sequence>
<gene>
    <name evidence="4" type="ORF">J5N97_014169</name>
</gene>
<accession>A0A9D5CRV3</accession>
<reference evidence="4" key="2">
    <citation type="journal article" date="2022" name="Hortic Res">
        <title>The genome of Dioscorea zingiberensis sheds light on the biosynthesis, origin and evolution of the medicinally important diosgenin saponins.</title>
        <authorList>
            <person name="Li Y."/>
            <person name="Tan C."/>
            <person name="Li Z."/>
            <person name="Guo J."/>
            <person name="Li S."/>
            <person name="Chen X."/>
            <person name="Wang C."/>
            <person name="Dai X."/>
            <person name="Yang H."/>
            <person name="Song W."/>
            <person name="Hou L."/>
            <person name="Xu J."/>
            <person name="Tong Z."/>
            <person name="Xu A."/>
            <person name="Yuan X."/>
            <person name="Wang W."/>
            <person name="Yang Q."/>
            <person name="Chen L."/>
            <person name="Sun Z."/>
            <person name="Wang K."/>
            <person name="Pan B."/>
            <person name="Chen J."/>
            <person name="Bao Y."/>
            <person name="Liu F."/>
            <person name="Qi X."/>
            <person name="Gang D.R."/>
            <person name="Wen J."/>
            <person name="Li J."/>
        </authorList>
    </citation>
    <scope>NUCLEOTIDE SEQUENCE</scope>
    <source>
        <strain evidence="4">Dzin_1.0</strain>
    </source>
</reference>
<evidence type="ECO:0000313" key="4">
    <source>
        <dbReference type="EMBL" id="KAJ0978695.1"/>
    </source>
</evidence>
<feature type="region of interest" description="Disordered" evidence="3">
    <location>
        <begin position="194"/>
        <end position="215"/>
    </location>
</feature>
<dbReference type="PANTHER" id="PTHR34451">
    <property type="entry name" value="PHD FINGER FAMILY PROTEIN"/>
    <property type="match status" value="1"/>
</dbReference>
<dbReference type="OrthoDB" id="692041at2759"/>
<dbReference type="PANTHER" id="PTHR34451:SF7">
    <property type="entry name" value="PHD FINGER FAMILY PROTEIN"/>
    <property type="match status" value="1"/>
</dbReference>
<evidence type="ECO:0000256" key="1">
    <source>
        <dbReference type="ARBA" id="ARBA00022771"/>
    </source>
</evidence>
<name>A0A9D5CRV3_9LILI</name>
<keyword evidence="1" id="KW-0863">Zinc-finger</keyword>
<evidence type="ECO:0000256" key="2">
    <source>
        <dbReference type="ARBA" id="ARBA00022833"/>
    </source>
</evidence>
<keyword evidence="1" id="KW-0479">Metal-binding</keyword>
<evidence type="ECO:0000313" key="5">
    <source>
        <dbReference type="Proteomes" id="UP001085076"/>
    </source>
</evidence>
<evidence type="ECO:0000256" key="3">
    <source>
        <dbReference type="SAM" id="MobiDB-lite"/>
    </source>
</evidence>
<reference evidence="4" key="1">
    <citation type="submission" date="2021-03" db="EMBL/GenBank/DDBJ databases">
        <authorList>
            <person name="Li Z."/>
            <person name="Yang C."/>
        </authorList>
    </citation>
    <scope>NUCLEOTIDE SEQUENCE</scope>
    <source>
        <strain evidence="4">Dzin_1.0</strain>
        <tissue evidence="4">Leaf</tissue>
    </source>
</reference>
<organism evidence="4 5">
    <name type="scientific">Dioscorea zingiberensis</name>
    <dbReference type="NCBI Taxonomy" id="325984"/>
    <lineage>
        <taxon>Eukaryota</taxon>
        <taxon>Viridiplantae</taxon>
        <taxon>Streptophyta</taxon>
        <taxon>Embryophyta</taxon>
        <taxon>Tracheophyta</taxon>
        <taxon>Spermatophyta</taxon>
        <taxon>Magnoliopsida</taxon>
        <taxon>Liliopsida</taxon>
        <taxon>Dioscoreales</taxon>
        <taxon>Dioscoreaceae</taxon>
        <taxon>Dioscorea</taxon>
    </lineage>
</organism>
<dbReference type="AlphaFoldDB" id="A0A9D5CRV3"/>
<feature type="compositionally biased region" description="Polar residues" evidence="3">
    <location>
        <begin position="303"/>
        <end position="332"/>
    </location>
</feature>
<comment type="caution">
    <text evidence="4">The sequence shown here is derived from an EMBL/GenBank/DDBJ whole genome shotgun (WGS) entry which is preliminary data.</text>
</comment>
<feature type="region of interest" description="Disordered" evidence="3">
    <location>
        <begin position="301"/>
        <end position="332"/>
    </location>
</feature>
<dbReference type="EMBL" id="JAGGNH010000003">
    <property type="protein sequence ID" value="KAJ0978695.1"/>
    <property type="molecule type" value="Genomic_DNA"/>
</dbReference>
<dbReference type="GO" id="GO:0008270">
    <property type="term" value="F:zinc ion binding"/>
    <property type="evidence" value="ECO:0007669"/>
    <property type="project" value="UniProtKB-KW"/>
</dbReference>
<proteinExistence type="predicted"/>
<dbReference type="Proteomes" id="UP001085076">
    <property type="component" value="Miscellaneous, Linkage group lg03"/>
</dbReference>
<dbReference type="InterPro" id="IPR011011">
    <property type="entry name" value="Znf_FYVE_PHD"/>
</dbReference>
<keyword evidence="2" id="KW-0862">Zinc</keyword>
<dbReference type="SUPFAM" id="SSF57903">
    <property type="entry name" value="FYVE/PHD zinc finger"/>
    <property type="match status" value="1"/>
</dbReference>
<keyword evidence="5" id="KW-1185">Reference proteome</keyword>